<dbReference type="SUPFAM" id="SSF89550">
    <property type="entry name" value="PHP domain-like"/>
    <property type="match status" value="1"/>
</dbReference>
<dbReference type="PANTHER" id="PTHR42924:SF3">
    <property type="entry name" value="POLYMERASE_HISTIDINOL PHOSPHATASE N-TERMINAL DOMAIN-CONTAINING PROTEIN"/>
    <property type="match status" value="1"/>
</dbReference>
<proteinExistence type="predicted"/>
<evidence type="ECO:0000259" key="1">
    <source>
        <dbReference type="SMART" id="SM00481"/>
    </source>
</evidence>
<dbReference type="EMBL" id="DVGC01000037">
    <property type="protein sequence ID" value="HIR05665.1"/>
    <property type="molecule type" value="Genomic_DNA"/>
</dbReference>
<dbReference type="InterPro" id="IPR003141">
    <property type="entry name" value="Pol/His_phosphatase_N"/>
</dbReference>
<dbReference type="CDD" id="cd07438">
    <property type="entry name" value="PHP_HisPPase_AMP"/>
    <property type="match status" value="1"/>
</dbReference>
<gene>
    <name evidence="2" type="ORF">IAB28_06830</name>
</gene>
<dbReference type="Gene3D" id="1.10.150.650">
    <property type="match status" value="1"/>
</dbReference>
<dbReference type="Proteomes" id="UP000824250">
    <property type="component" value="Unassembled WGS sequence"/>
</dbReference>
<comment type="caution">
    <text evidence="2">The sequence shown here is derived from an EMBL/GenBank/DDBJ whole genome shotgun (WGS) entry which is preliminary data.</text>
</comment>
<dbReference type="AlphaFoldDB" id="A0A9D1A623"/>
<dbReference type="SMART" id="SM00481">
    <property type="entry name" value="POLIIIAc"/>
    <property type="match status" value="1"/>
</dbReference>
<dbReference type="InterPro" id="IPR016195">
    <property type="entry name" value="Pol/histidinol_Pase-like"/>
</dbReference>
<dbReference type="GO" id="GO:0035312">
    <property type="term" value="F:5'-3' DNA exonuclease activity"/>
    <property type="evidence" value="ECO:0007669"/>
    <property type="project" value="TreeGrafter"/>
</dbReference>
<evidence type="ECO:0000313" key="2">
    <source>
        <dbReference type="EMBL" id="HIR05665.1"/>
    </source>
</evidence>
<reference evidence="2" key="2">
    <citation type="journal article" date="2021" name="PeerJ">
        <title>Extensive microbial diversity within the chicken gut microbiome revealed by metagenomics and culture.</title>
        <authorList>
            <person name="Gilroy R."/>
            <person name="Ravi A."/>
            <person name="Getino M."/>
            <person name="Pursley I."/>
            <person name="Horton D.L."/>
            <person name="Alikhan N.F."/>
            <person name="Baker D."/>
            <person name="Gharbi K."/>
            <person name="Hall N."/>
            <person name="Watson M."/>
            <person name="Adriaenssens E.M."/>
            <person name="Foster-Nyarko E."/>
            <person name="Jarju S."/>
            <person name="Secka A."/>
            <person name="Antonio M."/>
            <person name="Oren A."/>
            <person name="Chaudhuri R.R."/>
            <person name="La Ragione R."/>
            <person name="Hildebrand F."/>
            <person name="Pallen M.J."/>
        </authorList>
    </citation>
    <scope>NUCLEOTIDE SEQUENCE</scope>
    <source>
        <strain evidence="2">CHK180-2868</strain>
    </source>
</reference>
<dbReference type="PANTHER" id="PTHR42924">
    <property type="entry name" value="EXONUCLEASE"/>
    <property type="match status" value="1"/>
</dbReference>
<dbReference type="InterPro" id="IPR004013">
    <property type="entry name" value="PHP_dom"/>
</dbReference>
<name>A0A9D1A623_9FIRM</name>
<feature type="domain" description="Polymerase/histidinol phosphatase N-terminal" evidence="1">
    <location>
        <begin position="4"/>
        <end position="69"/>
    </location>
</feature>
<organism evidence="2 3">
    <name type="scientific">Candidatus Copromonas faecavium</name>
    <name type="common">nom. illeg.</name>
    <dbReference type="NCBI Taxonomy" id="2840740"/>
    <lineage>
        <taxon>Bacteria</taxon>
        <taxon>Bacillati</taxon>
        <taxon>Bacillota</taxon>
        <taxon>Clostridia</taxon>
        <taxon>Lachnospirales</taxon>
        <taxon>Lachnospiraceae</taxon>
        <taxon>Candidatus Copromonas (nom. illeg.)</taxon>
    </lineage>
</organism>
<sequence>MKLIDLHVHSTASDGSLTPSQVVERAFQKKLTAIALTDHDTTSGIDEALSAASSLPLELIPGIELSCLYKEKEIHILGLYLDHHDPALVKFLSEARKKREQRNLLILDAFQKDGFAITWEDLIGHHPDTAVTRAHFARALLKKGYVSSVDQAFRKYLNPECPYYRPRKMISPEESLNAIHAAGGFSVLAHPCLYRLGWEETETLIAYLKELGMNGLECWHSSNTAEESRKLQKLAKSCHLLPTGGSDFHGAAKPDIELGCGRGSLRVSALYLDDIKQAMGLLPSASDGIL</sequence>
<accession>A0A9D1A623</accession>
<dbReference type="GO" id="GO:0004534">
    <property type="term" value="F:5'-3' RNA exonuclease activity"/>
    <property type="evidence" value="ECO:0007669"/>
    <property type="project" value="TreeGrafter"/>
</dbReference>
<dbReference type="Pfam" id="PF02811">
    <property type="entry name" value="PHP"/>
    <property type="match status" value="1"/>
</dbReference>
<dbReference type="Gene3D" id="3.20.20.140">
    <property type="entry name" value="Metal-dependent hydrolases"/>
    <property type="match status" value="1"/>
</dbReference>
<protein>
    <submittedName>
        <fullName evidence="2">PHP domain-containing protein</fullName>
    </submittedName>
</protein>
<reference evidence="2" key="1">
    <citation type="submission" date="2020-10" db="EMBL/GenBank/DDBJ databases">
        <authorList>
            <person name="Gilroy R."/>
        </authorList>
    </citation>
    <scope>NUCLEOTIDE SEQUENCE</scope>
    <source>
        <strain evidence="2">CHK180-2868</strain>
    </source>
</reference>
<evidence type="ECO:0000313" key="3">
    <source>
        <dbReference type="Proteomes" id="UP000824250"/>
    </source>
</evidence>
<dbReference type="InterPro" id="IPR052018">
    <property type="entry name" value="PHP_domain"/>
</dbReference>